<keyword evidence="13" id="KW-1185">Reference proteome</keyword>
<keyword evidence="8 10" id="KW-0408">Iron</keyword>
<evidence type="ECO:0000256" key="10">
    <source>
        <dbReference type="HAMAP-Rule" id="MF_01959"/>
    </source>
</evidence>
<evidence type="ECO:0000256" key="9">
    <source>
        <dbReference type="ARBA" id="ARBA00023136"/>
    </source>
</evidence>
<sequence length="164" mass="17747">MNFWPKSIKARRRLVLFLWVAPILAGAVGLTLFALRDSVVYFYTPGQAVAANAPLNTTMRLGGLVAPGSVVKNSDGSVTFEVMDNLDAMTVTYQGDLPDLFREGQGVVCEGQLTGAKAFKASTVLAKHDETYMPKEVTKALKEQGEWRPESGASDGRGLPLEKL</sequence>
<keyword evidence="10" id="KW-1003">Cell membrane</keyword>
<dbReference type="SUPFAM" id="SSF82093">
    <property type="entry name" value="Heme chaperone CcmE"/>
    <property type="match status" value="1"/>
</dbReference>
<feature type="region of interest" description="Disordered" evidence="11">
    <location>
        <begin position="141"/>
        <end position="164"/>
    </location>
</feature>
<dbReference type="EMBL" id="JAQQKV010000003">
    <property type="protein sequence ID" value="MDC7677265.1"/>
    <property type="molecule type" value="Genomic_DNA"/>
</dbReference>
<keyword evidence="9 10" id="KW-0472">Membrane</keyword>
<comment type="caution">
    <text evidence="12">The sequence shown here is derived from an EMBL/GenBank/DDBJ whole genome shotgun (WGS) entry which is preliminary data.</text>
</comment>
<feature type="binding site" description="covalent" evidence="10">
    <location>
        <position position="128"/>
    </location>
    <ligand>
        <name>heme</name>
        <dbReference type="ChEBI" id="CHEBI:30413"/>
    </ligand>
</feature>
<feature type="binding site" description="axial binding residue" evidence="10">
    <location>
        <position position="132"/>
    </location>
    <ligand>
        <name>heme</name>
        <dbReference type="ChEBI" id="CHEBI:30413"/>
    </ligand>
    <ligandPart>
        <name>Fe</name>
        <dbReference type="ChEBI" id="CHEBI:18248"/>
    </ligandPart>
</feature>
<evidence type="ECO:0000256" key="4">
    <source>
        <dbReference type="ARBA" id="ARBA00022723"/>
    </source>
</evidence>
<evidence type="ECO:0000256" key="3">
    <source>
        <dbReference type="ARBA" id="ARBA00022692"/>
    </source>
</evidence>
<dbReference type="PANTHER" id="PTHR34128:SF2">
    <property type="entry name" value="CYTOCHROME C-TYPE BIOGENESIS PROTEIN CCME HOMOLOG, MITOCHONDRIAL"/>
    <property type="match status" value="1"/>
</dbReference>
<reference evidence="12 13" key="1">
    <citation type="submission" date="2023-01" db="EMBL/GenBank/DDBJ databases">
        <title>Novel species of the genus Asticcacaulis isolated from rivers.</title>
        <authorList>
            <person name="Lu H."/>
        </authorList>
    </citation>
    <scope>NUCLEOTIDE SEQUENCE [LARGE SCALE GENOMIC DNA]</scope>
    <source>
        <strain evidence="12 13">LKC15W</strain>
    </source>
</reference>
<dbReference type="InterPro" id="IPR012340">
    <property type="entry name" value="NA-bd_OB-fold"/>
</dbReference>
<comment type="subcellular location">
    <subcellularLocation>
        <location evidence="10">Cell membrane</location>
        <topology evidence="10">Single-pass type II membrane protein</topology>
    </subcellularLocation>
    <subcellularLocation>
        <location evidence="1">Membrane</location>
    </subcellularLocation>
</comment>
<keyword evidence="4 10" id="KW-0479">Metal-binding</keyword>
<accession>A0ABT5HM03</accession>
<evidence type="ECO:0000256" key="7">
    <source>
        <dbReference type="ARBA" id="ARBA00022989"/>
    </source>
</evidence>
<proteinExistence type="inferred from homology"/>
<organism evidence="12 13">
    <name type="scientific">Asticcacaulis machinosus</name>
    <dbReference type="NCBI Taxonomy" id="2984211"/>
    <lineage>
        <taxon>Bacteria</taxon>
        <taxon>Pseudomonadati</taxon>
        <taxon>Pseudomonadota</taxon>
        <taxon>Alphaproteobacteria</taxon>
        <taxon>Caulobacterales</taxon>
        <taxon>Caulobacteraceae</taxon>
        <taxon>Asticcacaulis</taxon>
    </lineage>
</organism>
<dbReference type="Proteomes" id="UP001218579">
    <property type="component" value="Unassembled WGS sequence"/>
</dbReference>
<name>A0ABT5HM03_9CAUL</name>
<evidence type="ECO:0000256" key="1">
    <source>
        <dbReference type="ARBA" id="ARBA00004370"/>
    </source>
</evidence>
<keyword evidence="6 10" id="KW-0735">Signal-anchor</keyword>
<dbReference type="NCBIfam" id="NF009727">
    <property type="entry name" value="PRK13254.1-1"/>
    <property type="match status" value="1"/>
</dbReference>
<evidence type="ECO:0000256" key="6">
    <source>
        <dbReference type="ARBA" id="ARBA00022968"/>
    </source>
</evidence>
<dbReference type="InterPro" id="IPR036127">
    <property type="entry name" value="CcmE-like_sf"/>
</dbReference>
<feature type="topological domain" description="Extracellular" evidence="10">
    <location>
        <begin position="35"/>
        <end position="164"/>
    </location>
</feature>
<dbReference type="Pfam" id="PF03100">
    <property type="entry name" value="CcmE"/>
    <property type="match status" value="1"/>
</dbReference>
<keyword evidence="5 10" id="KW-0201">Cytochrome c-type biogenesis</keyword>
<keyword evidence="3 10" id="KW-0812">Transmembrane</keyword>
<evidence type="ECO:0000256" key="5">
    <source>
        <dbReference type="ARBA" id="ARBA00022748"/>
    </source>
</evidence>
<keyword evidence="2 10" id="KW-0349">Heme</keyword>
<dbReference type="Gene3D" id="2.40.50.140">
    <property type="entry name" value="Nucleic acid-binding proteins"/>
    <property type="match status" value="1"/>
</dbReference>
<dbReference type="HAMAP" id="MF_01959">
    <property type="entry name" value="CcmE"/>
    <property type="match status" value="1"/>
</dbReference>
<evidence type="ECO:0000256" key="2">
    <source>
        <dbReference type="ARBA" id="ARBA00022617"/>
    </source>
</evidence>
<evidence type="ECO:0000313" key="12">
    <source>
        <dbReference type="EMBL" id="MDC7677265.1"/>
    </source>
</evidence>
<evidence type="ECO:0000256" key="11">
    <source>
        <dbReference type="SAM" id="MobiDB-lite"/>
    </source>
</evidence>
<comment type="similarity">
    <text evidence="10">Belongs to the CcmE/CycJ family.</text>
</comment>
<dbReference type="NCBIfam" id="NF009731">
    <property type="entry name" value="PRK13254.1-5"/>
    <property type="match status" value="1"/>
</dbReference>
<comment type="function">
    <text evidence="10">Heme chaperone required for the biogenesis of c-type cytochromes. Transiently binds heme delivered by CcmC and transfers the heme to apo-cytochromes in a process facilitated by CcmF and CcmH.</text>
</comment>
<protein>
    <recommendedName>
        <fullName evidence="10">Cytochrome c-type biogenesis protein CcmE</fullName>
    </recommendedName>
    <alternativeName>
        <fullName evidence="10">Cytochrome c maturation protein E</fullName>
    </alternativeName>
    <alternativeName>
        <fullName evidence="10">Heme chaperone CcmE</fullName>
    </alternativeName>
</protein>
<evidence type="ECO:0000313" key="13">
    <source>
        <dbReference type="Proteomes" id="UP001218579"/>
    </source>
</evidence>
<dbReference type="InterPro" id="IPR004329">
    <property type="entry name" value="CcmE"/>
</dbReference>
<feature type="topological domain" description="Cytoplasmic" evidence="10">
    <location>
        <begin position="1"/>
        <end position="13"/>
    </location>
</feature>
<keyword evidence="7 10" id="KW-1133">Transmembrane helix</keyword>
<gene>
    <name evidence="10 12" type="primary">ccmE</name>
    <name evidence="10" type="synonym">cycJ</name>
    <name evidence="12" type="ORF">PQU98_14060</name>
</gene>
<evidence type="ECO:0000256" key="8">
    <source>
        <dbReference type="ARBA" id="ARBA00023004"/>
    </source>
</evidence>
<dbReference type="PANTHER" id="PTHR34128">
    <property type="entry name" value="CYTOCHROME C-TYPE BIOGENESIS PROTEIN CCME HOMOLOG, MITOCHONDRIAL"/>
    <property type="match status" value="1"/>
</dbReference>
<dbReference type="RefSeq" id="WP_272745589.1">
    <property type="nucleotide sequence ID" value="NZ_JAQQKV010000003.1"/>
</dbReference>